<accession>A0ABP6PKH5</accession>
<evidence type="ECO:0000313" key="4">
    <source>
        <dbReference type="EMBL" id="GAA3181656.1"/>
    </source>
</evidence>
<gene>
    <name evidence="4" type="ORF">GCM10010531_39820</name>
</gene>
<dbReference type="PROSITE" id="PS51186">
    <property type="entry name" value="GNAT"/>
    <property type="match status" value="1"/>
</dbReference>
<evidence type="ECO:0000313" key="5">
    <source>
        <dbReference type="Proteomes" id="UP001499924"/>
    </source>
</evidence>
<dbReference type="InterPro" id="IPR051016">
    <property type="entry name" value="Diverse_Substrate_AcTransf"/>
</dbReference>
<dbReference type="Proteomes" id="UP001499924">
    <property type="component" value="Unassembled WGS sequence"/>
</dbReference>
<sequence>METAASIVTVRRAGPDDAASVLMMVREIAAHEGEVSDVASDLDTWTAMLARPDVVVLVAERDGVPAGYVSAVRRLHLWLGRDILALDDLFVRDGYRDAGVGRLLMTELAALAAPERLAIRWEMREDNDAAQRFYRRLGATLRTKVMAFWKPEAQGAVTGG</sequence>
<protein>
    <submittedName>
        <fullName evidence="4">GNAT family N-acetyltransferase</fullName>
    </submittedName>
</protein>
<keyword evidence="1" id="KW-0808">Transferase</keyword>
<name>A0ABP6PKH5_9ACTN</name>
<dbReference type="EMBL" id="BAAAVV010000014">
    <property type="protein sequence ID" value="GAA3181656.1"/>
    <property type="molecule type" value="Genomic_DNA"/>
</dbReference>
<keyword evidence="5" id="KW-1185">Reference proteome</keyword>
<keyword evidence="2" id="KW-0012">Acyltransferase</keyword>
<proteinExistence type="predicted"/>
<evidence type="ECO:0000259" key="3">
    <source>
        <dbReference type="PROSITE" id="PS51186"/>
    </source>
</evidence>
<evidence type="ECO:0000256" key="1">
    <source>
        <dbReference type="ARBA" id="ARBA00022679"/>
    </source>
</evidence>
<dbReference type="PANTHER" id="PTHR10545">
    <property type="entry name" value="DIAMINE N-ACETYLTRANSFERASE"/>
    <property type="match status" value="1"/>
</dbReference>
<dbReference type="Pfam" id="PF00583">
    <property type="entry name" value="Acetyltransf_1"/>
    <property type="match status" value="1"/>
</dbReference>
<dbReference type="PANTHER" id="PTHR10545:SF29">
    <property type="entry name" value="GH14572P-RELATED"/>
    <property type="match status" value="1"/>
</dbReference>
<organism evidence="4 5">
    <name type="scientific">Blastococcus jejuensis</name>
    <dbReference type="NCBI Taxonomy" id="351224"/>
    <lineage>
        <taxon>Bacteria</taxon>
        <taxon>Bacillati</taxon>
        <taxon>Actinomycetota</taxon>
        <taxon>Actinomycetes</taxon>
        <taxon>Geodermatophilales</taxon>
        <taxon>Geodermatophilaceae</taxon>
        <taxon>Blastococcus</taxon>
    </lineage>
</organism>
<dbReference type="InterPro" id="IPR000182">
    <property type="entry name" value="GNAT_dom"/>
</dbReference>
<dbReference type="CDD" id="cd04301">
    <property type="entry name" value="NAT_SF"/>
    <property type="match status" value="1"/>
</dbReference>
<dbReference type="RefSeq" id="WP_344690810.1">
    <property type="nucleotide sequence ID" value="NZ_BAAAVV010000014.1"/>
</dbReference>
<dbReference type="InterPro" id="IPR016181">
    <property type="entry name" value="Acyl_CoA_acyltransferase"/>
</dbReference>
<dbReference type="SUPFAM" id="SSF55729">
    <property type="entry name" value="Acyl-CoA N-acyltransferases (Nat)"/>
    <property type="match status" value="1"/>
</dbReference>
<dbReference type="Gene3D" id="3.40.630.30">
    <property type="match status" value="1"/>
</dbReference>
<evidence type="ECO:0000256" key="2">
    <source>
        <dbReference type="ARBA" id="ARBA00023315"/>
    </source>
</evidence>
<feature type="domain" description="N-acetyltransferase" evidence="3">
    <location>
        <begin position="8"/>
        <end position="160"/>
    </location>
</feature>
<reference evidence="5" key="1">
    <citation type="journal article" date="2019" name="Int. J. Syst. Evol. Microbiol.">
        <title>The Global Catalogue of Microorganisms (GCM) 10K type strain sequencing project: providing services to taxonomists for standard genome sequencing and annotation.</title>
        <authorList>
            <consortium name="The Broad Institute Genomics Platform"/>
            <consortium name="The Broad Institute Genome Sequencing Center for Infectious Disease"/>
            <person name="Wu L."/>
            <person name="Ma J."/>
        </authorList>
    </citation>
    <scope>NUCLEOTIDE SEQUENCE [LARGE SCALE GENOMIC DNA]</scope>
    <source>
        <strain evidence="5">JCM 15614</strain>
    </source>
</reference>
<comment type="caution">
    <text evidence="4">The sequence shown here is derived from an EMBL/GenBank/DDBJ whole genome shotgun (WGS) entry which is preliminary data.</text>
</comment>